<keyword evidence="4 8" id="KW-0812">Transmembrane</keyword>
<dbReference type="STRING" id="40998.A0A2P7ZU15"/>
<sequence length="463" mass="50159">MERIRAWFNSREEYQPIGNTSSDDGDARPVETADSTFSWFEYSIFVLLGVSMLWAWNMFLAAGPYLGQRFQSNGWIVKNFQAAELSASTVGTLGMTLVLTNMQKGASYSRRIFIALVLNSLVFAMLAISTKVFTSVTASAYFGFIIAMTLSTSVATGFFQNGIFAFVAGFGQGRYTQGIMVGQGIAGVLPCIAQIGLVLALSPSTSAPERASATDEKPAKPPGSVPEAPGVPDNAALAYFTTSIVISVVTFFTFSILIRSRETQQLKASVHANASPDRSGPASMKKSVPFMVLFRKLFWLASTVFIVFLVTMLFPVFTQKIISVTPSDQAPRILYPASFVPLAFLMWNVGDLSGRLLTGYPKLLLTHRPKLLFVLALLRIVWIPLYYLCNIGGTGAVINSDFFYLVIVQFLFGASAGYLGSCCMMGAADWVDPEEREAAGGFMGLCLVFGLAVGSLLSFLISG</sequence>
<feature type="region of interest" description="Disordered" evidence="7">
    <location>
        <begin position="208"/>
        <end position="228"/>
    </location>
</feature>
<dbReference type="PIRSF" id="PIRSF016379">
    <property type="entry name" value="ENT"/>
    <property type="match status" value="1"/>
</dbReference>
<dbReference type="AlphaFoldDB" id="A0A2P7ZU15"/>
<keyword evidence="6 8" id="KW-0472">Membrane</keyword>
<evidence type="ECO:0000256" key="2">
    <source>
        <dbReference type="ARBA" id="ARBA00007965"/>
    </source>
</evidence>
<feature type="transmembrane region" description="Helical" evidence="8">
    <location>
        <begin position="42"/>
        <end position="62"/>
    </location>
</feature>
<evidence type="ECO:0000313" key="9">
    <source>
        <dbReference type="EMBL" id="PSK51692.1"/>
    </source>
</evidence>
<dbReference type="Proteomes" id="UP000243723">
    <property type="component" value="Unassembled WGS sequence"/>
</dbReference>
<comment type="caution">
    <text evidence="9">The sequence shown here is derived from an EMBL/GenBank/DDBJ whole genome shotgun (WGS) entry which is preliminary data.</text>
</comment>
<dbReference type="OrthoDB" id="46396at2759"/>
<comment type="similarity">
    <text evidence="2">Belongs to the SLC29A/ENT transporter (TC 2.A.57) family.</text>
</comment>
<feature type="transmembrane region" description="Helical" evidence="8">
    <location>
        <begin position="402"/>
        <end position="427"/>
    </location>
</feature>
<dbReference type="EMBL" id="NHZQ01000121">
    <property type="protein sequence ID" value="PSK51692.1"/>
    <property type="molecule type" value="Genomic_DNA"/>
</dbReference>
<dbReference type="PRINTS" id="PR01130">
    <property type="entry name" value="DERENTRNSPRT"/>
</dbReference>
<dbReference type="GO" id="GO:0000329">
    <property type="term" value="C:fungal-type vacuole membrane"/>
    <property type="evidence" value="ECO:0007669"/>
    <property type="project" value="TreeGrafter"/>
</dbReference>
<evidence type="ECO:0000256" key="5">
    <source>
        <dbReference type="ARBA" id="ARBA00022989"/>
    </source>
</evidence>
<comment type="subcellular location">
    <subcellularLocation>
        <location evidence="1">Membrane</location>
        <topology evidence="1">Multi-pass membrane protein</topology>
    </subcellularLocation>
</comment>
<dbReference type="Pfam" id="PF01733">
    <property type="entry name" value="Nucleoside_tran"/>
    <property type="match status" value="2"/>
</dbReference>
<name>A0A2P7ZU15_9PEZI</name>
<keyword evidence="3" id="KW-0813">Transport</keyword>
<dbReference type="GO" id="GO:0034257">
    <property type="term" value="F:nicotinamide riboside transmembrane transporter activity"/>
    <property type="evidence" value="ECO:0007669"/>
    <property type="project" value="TreeGrafter"/>
</dbReference>
<feature type="transmembrane region" description="Helical" evidence="8">
    <location>
        <begin position="236"/>
        <end position="258"/>
    </location>
</feature>
<dbReference type="InterPro" id="IPR036259">
    <property type="entry name" value="MFS_trans_sf"/>
</dbReference>
<keyword evidence="5 8" id="KW-1133">Transmembrane helix</keyword>
<feature type="transmembrane region" description="Helical" evidence="8">
    <location>
        <begin position="179"/>
        <end position="201"/>
    </location>
</feature>
<accession>A0A2P7ZU15</accession>
<feature type="transmembrane region" description="Helical" evidence="8">
    <location>
        <begin position="333"/>
        <end position="350"/>
    </location>
</feature>
<feature type="transmembrane region" description="Helical" evidence="8">
    <location>
        <begin position="82"/>
        <end position="100"/>
    </location>
</feature>
<feature type="transmembrane region" description="Helical" evidence="8">
    <location>
        <begin position="297"/>
        <end position="317"/>
    </location>
</feature>
<feature type="transmembrane region" description="Helical" evidence="8">
    <location>
        <begin position="371"/>
        <end position="396"/>
    </location>
</feature>
<evidence type="ECO:0000256" key="3">
    <source>
        <dbReference type="ARBA" id="ARBA00022448"/>
    </source>
</evidence>
<dbReference type="InterPro" id="IPR002259">
    <property type="entry name" value="Eqnu_transpt"/>
</dbReference>
<reference evidence="9 10" key="1">
    <citation type="submission" date="2017-05" db="EMBL/GenBank/DDBJ databases">
        <title>Draft genome sequence of Elsinoe australis.</title>
        <authorList>
            <person name="Cheng Q."/>
        </authorList>
    </citation>
    <scope>NUCLEOTIDE SEQUENCE [LARGE SCALE GENOMIC DNA]</scope>
    <source>
        <strain evidence="9 10">NL1</strain>
    </source>
</reference>
<evidence type="ECO:0000256" key="6">
    <source>
        <dbReference type="ARBA" id="ARBA00023136"/>
    </source>
</evidence>
<feature type="transmembrane region" description="Helical" evidence="8">
    <location>
        <begin position="439"/>
        <end position="461"/>
    </location>
</feature>
<evidence type="ECO:0000256" key="8">
    <source>
        <dbReference type="SAM" id="Phobius"/>
    </source>
</evidence>
<evidence type="ECO:0000256" key="1">
    <source>
        <dbReference type="ARBA" id="ARBA00004141"/>
    </source>
</evidence>
<feature type="transmembrane region" description="Helical" evidence="8">
    <location>
        <begin position="112"/>
        <end position="134"/>
    </location>
</feature>
<dbReference type="PANTHER" id="PTHR10332:SF88">
    <property type="entry name" value="EQUILIBRATIVE NUCLEOSIDE TRANSPORTER 1, ISOFORM A"/>
    <property type="match status" value="1"/>
</dbReference>
<dbReference type="GO" id="GO:0005886">
    <property type="term" value="C:plasma membrane"/>
    <property type="evidence" value="ECO:0007669"/>
    <property type="project" value="TreeGrafter"/>
</dbReference>
<evidence type="ECO:0000313" key="10">
    <source>
        <dbReference type="Proteomes" id="UP000243723"/>
    </source>
</evidence>
<evidence type="ECO:0000256" key="7">
    <source>
        <dbReference type="SAM" id="MobiDB-lite"/>
    </source>
</evidence>
<organism evidence="9 10">
    <name type="scientific">Elsinoe australis</name>
    <dbReference type="NCBI Taxonomy" id="40998"/>
    <lineage>
        <taxon>Eukaryota</taxon>
        <taxon>Fungi</taxon>
        <taxon>Dikarya</taxon>
        <taxon>Ascomycota</taxon>
        <taxon>Pezizomycotina</taxon>
        <taxon>Dothideomycetes</taxon>
        <taxon>Dothideomycetidae</taxon>
        <taxon>Myriangiales</taxon>
        <taxon>Elsinoaceae</taxon>
        <taxon>Elsinoe</taxon>
    </lineage>
</organism>
<dbReference type="SUPFAM" id="SSF103473">
    <property type="entry name" value="MFS general substrate transporter"/>
    <property type="match status" value="1"/>
</dbReference>
<protein>
    <submittedName>
        <fullName evidence="9">Equilibrative nucleoside transporter 1</fullName>
    </submittedName>
</protein>
<proteinExistence type="inferred from homology"/>
<evidence type="ECO:0000256" key="4">
    <source>
        <dbReference type="ARBA" id="ARBA00022692"/>
    </source>
</evidence>
<dbReference type="PANTHER" id="PTHR10332">
    <property type="entry name" value="EQUILIBRATIVE NUCLEOSIDE TRANSPORTER"/>
    <property type="match status" value="1"/>
</dbReference>
<dbReference type="Gene3D" id="1.20.1250.20">
    <property type="entry name" value="MFS general substrate transporter like domains"/>
    <property type="match status" value="1"/>
</dbReference>
<feature type="transmembrane region" description="Helical" evidence="8">
    <location>
        <begin position="140"/>
        <end position="167"/>
    </location>
</feature>
<keyword evidence="10" id="KW-1185">Reference proteome</keyword>
<gene>
    <name evidence="9" type="ORF">B9Z65_2959</name>
</gene>
<dbReference type="GO" id="GO:0015205">
    <property type="term" value="F:nucleobase transmembrane transporter activity"/>
    <property type="evidence" value="ECO:0007669"/>
    <property type="project" value="TreeGrafter"/>
</dbReference>